<comment type="caution">
    <text evidence="11">The sequence shown here is derived from an EMBL/GenBank/DDBJ whole genome shotgun (WGS) entry which is preliminary data.</text>
</comment>
<keyword evidence="5" id="KW-0227">DNA damage</keyword>
<proteinExistence type="inferred from homology"/>
<dbReference type="FunFam" id="3.40.50.300:FF:000319">
    <property type="entry name" value="DNA repair protein RecN"/>
    <property type="match status" value="1"/>
</dbReference>
<keyword evidence="6" id="KW-0067">ATP-binding</keyword>
<dbReference type="EMBL" id="BLAB01000001">
    <property type="protein sequence ID" value="GER93686.1"/>
    <property type="molecule type" value="Genomic_DNA"/>
</dbReference>
<dbReference type="PANTHER" id="PTHR11059">
    <property type="entry name" value="DNA REPAIR PROTEIN RECN"/>
    <property type="match status" value="1"/>
</dbReference>
<comment type="function">
    <text evidence="1">May be involved in recombinational repair of damaged DNA.</text>
</comment>
<dbReference type="PIRSF" id="PIRSF003128">
    <property type="entry name" value="RecN"/>
    <property type="match status" value="1"/>
</dbReference>
<name>A0A5J4L828_9ZZZZ</name>
<evidence type="ECO:0000256" key="4">
    <source>
        <dbReference type="ARBA" id="ARBA00022741"/>
    </source>
</evidence>
<dbReference type="SUPFAM" id="SSF52540">
    <property type="entry name" value="P-loop containing nucleoside triphosphate hydrolases"/>
    <property type="match status" value="2"/>
</dbReference>
<reference evidence="11" key="1">
    <citation type="submission" date="2019-10" db="EMBL/GenBank/DDBJ databases">
        <title>Metagenomic sequencing of thiosulfate-disproportionating enrichment culture.</title>
        <authorList>
            <person name="Umezawa K."/>
            <person name="Kojima H."/>
            <person name="Fukui M."/>
        </authorList>
    </citation>
    <scope>NUCLEOTIDE SEQUENCE</scope>
    <source>
        <strain evidence="11">45J</strain>
    </source>
</reference>
<dbReference type="GO" id="GO:0043590">
    <property type="term" value="C:bacterial nucleoid"/>
    <property type="evidence" value="ECO:0007669"/>
    <property type="project" value="TreeGrafter"/>
</dbReference>
<dbReference type="GO" id="GO:0006310">
    <property type="term" value="P:DNA recombination"/>
    <property type="evidence" value="ECO:0007669"/>
    <property type="project" value="InterPro"/>
</dbReference>
<evidence type="ECO:0000256" key="3">
    <source>
        <dbReference type="ARBA" id="ARBA00021315"/>
    </source>
</evidence>
<gene>
    <name evidence="11" type="ORF">A45J_1441</name>
</gene>
<keyword evidence="4" id="KW-0547">Nucleotide-binding</keyword>
<evidence type="ECO:0000256" key="5">
    <source>
        <dbReference type="ARBA" id="ARBA00022763"/>
    </source>
</evidence>
<evidence type="ECO:0000256" key="7">
    <source>
        <dbReference type="ARBA" id="ARBA00023204"/>
    </source>
</evidence>
<dbReference type="PANTHER" id="PTHR11059:SF0">
    <property type="entry name" value="DNA REPAIR PROTEIN RECN"/>
    <property type="match status" value="1"/>
</dbReference>
<dbReference type="NCBIfam" id="TIGR00634">
    <property type="entry name" value="recN"/>
    <property type="match status" value="1"/>
</dbReference>
<accession>A0A5J4L828</accession>
<dbReference type="AlphaFoldDB" id="A0A5J4L828"/>
<dbReference type="InterPro" id="IPR027417">
    <property type="entry name" value="P-loop_NTPase"/>
</dbReference>
<evidence type="ECO:0000259" key="10">
    <source>
        <dbReference type="Pfam" id="PF02463"/>
    </source>
</evidence>
<dbReference type="CDD" id="cd03241">
    <property type="entry name" value="ABC_RecN"/>
    <property type="match status" value="2"/>
</dbReference>
<evidence type="ECO:0000256" key="6">
    <source>
        <dbReference type="ARBA" id="ARBA00022840"/>
    </source>
</evidence>
<sequence length="554" mass="62357">MLRELRIKNFTIIDELKINFETGLNVLTGETGAGKSIIVDAIGLILGGRASPDMIKTGSKEAIIEAYFDNQKHPFLEDIGVDSDDGIMIRRNISAQGKGRVYINDISVSLQTLAVIGESLVDIYGQHEHQGLLKKDNHLIFLDSFGGLTEKVVSLQTLYNEVISLRDKVNELKKRISERSQRIEFLRFQMNEIDSANLKNGEREAIEEEMKILLNLNKLKESSETAYSLLYDSEGSCLEQLSNAASKIRDMLNFDSDAKELFDIIDSTIPQIEDAVLLLRKFKDKYNIDPQRLIELDERLELIKRLEKKYGEGVDEILKYRDKAEEELKDLMHADEQQEAFEAELNAKDNELKVMAEELSRKRGVNAKRMEEMIISELHELGFQKAVFKINIKKKDFVTANGIDDVEFLFSANIGELVKPLIKVASGGELSRIMLALKCIEIKEAMGNRPKAKGQRTLIFDEVDAGIGGITAHHVGKRLKTISNDYQVLCITHLPQIAAMADNHLKVEKIMGKNSVKVAIESLSDGKRQDEIARMLSGKVTDVSLKHAKELLGV</sequence>
<dbReference type="GO" id="GO:0009432">
    <property type="term" value="P:SOS response"/>
    <property type="evidence" value="ECO:0007669"/>
    <property type="project" value="TreeGrafter"/>
</dbReference>
<organism evidence="11">
    <name type="scientific">hot springs metagenome</name>
    <dbReference type="NCBI Taxonomy" id="433727"/>
    <lineage>
        <taxon>unclassified sequences</taxon>
        <taxon>metagenomes</taxon>
        <taxon>ecological metagenomes</taxon>
    </lineage>
</organism>
<dbReference type="Pfam" id="PF02463">
    <property type="entry name" value="SMC_N"/>
    <property type="match status" value="1"/>
</dbReference>
<evidence type="ECO:0000313" key="11">
    <source>
        <dbReference type="EMBL" id="GER93686.1"/>
    </source>
</evidence>
<dbReference type="Gene3D" id="3.40.50.300">
    <property type="entry name" value="P-loop containing nucleotide triphosphate hydrolases"/>
    <property type="match status" value="2"/>
</dbReference>
<dbReference type="InterPro" id="IPR004604">
    <property type="entry name" value="DNA_recomb/repair_RecN"/>
</dbReference>
<keyword evidence="9" id="KW-0175">Coiled coil</keyword>
<dbReference type="GO" id="GO:0006281">
    <property type="term" value="P:DNA repair"/>
    <property type="evidence" value="ECO:0007669"/>
    <property type="project" value="UniProtKB-KW"/>
</dbReference>
<dbReference type="FunFam" id="3.40.50.300:FF:000356">
    <property type="entry name" value="DNA repair protein RecN"/>
    <property type="match status" value="1"/>
</dbReference>
<dbReference type="InterPro" id="IPR003395">
    <property type="entry name" value="RecF/RecN/SMC_N"/>
</dbReference>
<evidence type="ECO:0000256" key="8">
    <source>
        <dbReference type="ARBA" id="ARBA00033408"/>
    </source>
</evidence>
<feature type="coiled-coil region" evidence="9">
    <location>
        <begin position="314"/>
        <end position="358"/>
    </location>
</feature>
<feature type="domain" description="RecF/RecN/SMC N-terminal" evidence="10">
    <location>
        <begin position="1"/>
        <end position="509"/>
    </location>
</feature>
<protein>
    <recommendedName>
        <fullName evidence="3">DNA repair protein RecN</fullName>
    </recommendedName>
    <alternativeName>
        <fullName evidence="8">Recombination protein N</fullName>
    </alternativeName>
</protein>
<keyword evidence="7" id="KW-0234">DNA repair</keyword>
<comment type="similarity">
    <text evidence="2">Belongs to the RecN family.</text>
</comment>
<evidence type="ECO:0000256" key="2">
    <source>
        <dbReference type="ARBA" id="ARBA00009441"/>
    </source>
</evidence>
<evidence type="ECO:0000256" key="1">
    <source>
        <dbReference type="ARBA" id="ARBA00003618"/>
    </source>
</evidence>
<evidence type="ECO:0000256" key="9">
    <source>
        <dbReference type="SAM" id="Coils"/>
    </source>
</evidence>
<dbReference type="GO" id="GO:0005524">
    <property type="term" value="F:ATP binding"/>
    <property type="evidence" value="ECO:0007669"/>
    <property type="project" value="UniProtKB-KW"/>
</dbReference>